<keyword evidence="2" id="KW-0808">Transferase</keyword>
<dbReference type="SMART" id="SM00220">
    <property type="entry name" value="S_TKc"/>
    <property type="match status" value="1"/>
</dbReference>
<dbReference type="GO" id="GO:0004674">
    <property type="term" value="F:protein serine/threonine kinase activity"/>
    <property type="evidence" value="ECO:0007669"/>
    <property type="project" value="UniProtKB-KW"/>
</dbReference>
<comment type="similarity">
    <text evidence="7">Belongs to the protein kinase superfamily.</text>
</comment>
<name>A0A5P1FM71_ASPOF</name>
<feature type="domain" description="Protein kinase" evidence="8">
    <location>
        <begin position="93"/>
        <end position="371"/>
    </location>
</feature>
<evidence type="ECO:0000256" key="7">
    <source>
        <dbReference type="RuleBase" id="RU000304"/>
    </source>
</evidence>
<reference evidence="10" key="1">
    <citation type="journal article" date="2017" name="Nat. Commun.">
        <title>The asparagus genome sheds light on the origin and evolution of a young Y chromosome.</title>
        <authorList>
            <person name="Harkess A."/>
            <person name="Zhou J."/>
            <person name="Xu C."/>
            <person name="Bowers J.E."/>
            <person name="Van der Hulst R."/>
            <person name="Ayyampalayam S."/>
            <person name="Mercati F."/>
            <person name="Riccardi P."/>
            <person name="McKain M.R."/>
            <person name="Kakrana A."/>
            <person name="Tang H."/>
            <person name="Ray J."/>
            <person name="Groenendijk J."/>
            <person name="Arikit S."/>
            <person name="Mathioni S.M."/>
            <person name="Nakano M."/>
            <person name="Shan H."/>
            <person name="Telgmann-Rauber A."/>
            <person name="Kanno A."/>
            <person name="Yue Z."/>
            <person name="Chen H."/>
            <person name="Li W."/>
            <person name="Chen Y."/>
            <person name="Xu X."/>
            <person name="Zhang Y."/>
            <person name="Luo S."/>
            <person name="Chen H."/>
            <person name="Gao J."/>
            <person name="Mao Z."/>
            <person name="Pires J.C."/>
            <person name="Luo M."/>
            <person name="Kudrna D."/>
            <person name="Wing R.A."/>
            <person name="Meyers B.C."/>
            <person name="Yi K."/>
            <person name="Kong H."/>
            <person name="Lavrijsen P."/>
            <person name="Sunseri F."/>
            <person name="Falavigna A."/>
            <person name="Ye Y."/>
            <person name="Leebens-Mack J.H."/>
            <person name="Chen G."/>
        </authorList>
    </citation>
    <scope>NUCLEOTIDE SEQUENCE [LARGE SCALE GENOMIC DNA]</scope>
    <source>
        <strain evidence="10">cv. DH0086</strain>
    </source>
</reference>
<evidence type="ECO:0000256" key="5">
    <source>
        <dbReference type="ARBA" id="ARBA00022840"/>
    </source>
</evidence>
<evidence type="ECO:0000313" key="9">
    <source>
        <dbReference type="EMBL" id="ONK77771.1"/>
    </source>
</evidence>
<dbReference type="Pfam" id="PF00069">
    <property type="entry name" value="Pkinase"/>
    <property type="match status" value="1"/>
</dbReference>
<sequence>MMDEPKKNNSSVHAPLRFLFNIFWRFRRSFVKVNKASRIEENGSQKRSNKLVKKLRKSLGLSAAPKGEPRELTVSIELPELSKDEVNKKTENFDSMYLIGEGKYGMVYSAILKHGKLVAIKKLKSPSESGFSAVSNNDFLAQLLRISKLKHENIVELLGYYVDTDVRLLSYEHATYSLHAVLHGGSGYQISACDPVLSWAQRVKIAYDVAMGLAFLHQENIAHQDVKSSNVLLFEGFNAKVDFNIGNPDLATHLNSMRVLGTFGYNAPEYTVTGSLNEKSDVYSFGVVLLELLTGRRPLDRTKPKGQHSLVNWATPRLVEDQVHQCVDPKLMEQYPMSEVIQFASLAALCLQYEPEFRPKMSTLIWKLEQLAGLRPQPSEASENESGVK</sequence>
<dbReference type="InterPro" id="IPR011009">
    <property type="entry name" value="Kinase-like_dom_sf"/>
</dbReference>
<organism evidence="9 10">
    <name type="scientific">Asparagus officinalis</name>
    <name type="common">Garden asparagus</name>
    <dbReference type="NCBI Taxonomy" id="4686"/>
    <lineage>
        <taxon>Eukaryota</taxon>
        <taxon>Viridiplantae</taxon>
        <taxon>Streptophyta</taxon>
        <taxon>Embryophyta</taxon>
        <taxon>Tracheophyta</taxon>
        <taxon>Spermatophyta</taxon>
        <taxon>Magnoliopsida</taxon>
        <taxon>Liliopsida</taxon>
        <taxon>Asparagales</taxon>
        <taxon>Asparagaceae</taxon>
        <taxon>Asparagoideae</taxon>
        <taxon>Asparagus</taxon>
    </lineage>
</organism>
<dbReference type="PROSITE" id="PS00107">
    <property type="entry name" value="PROTEIN_KINASE_ATP"/>
    <property type="match status" value="1"/>
</dbReference>
<dbReference type="Proteomes" id="UP000243459">
    <property type="component" value="Chromosome 2"/>
</dbReference>
<evidence type="ECO:0000256" key="4">
    <source>
        <dbReference type="ARBA" id="ARBA00022777"/>
    </source>
</evidence>
<keyword evidence="10" id="KW-1185">Reference proteome</keyword>
<dbReference type="PIRSF" id="PIRSF000654">
    <property type="entry name" value="Integrin-linked_kinase"/>
    <property type="match status" value="1"/>
</dbReference>
<dbReference type="InterPro" id="IPR052101">
    <property type="entry name" value="Plant_StressResp_Kinase"/>
</dbReference>
<dbReference type="PROSITE" id="PS50011">
    <property type="entry name" value="PROTEIN_KINASE_DOM"/>
    <property type="match status" value="1"/>
</dbReference>
<keyword evidence="1" id="KW-0597">Phosphoprotein</keyword>
<accession>A0A5P1FM71</accession>
<proteinExistence type="inferred from homology"/>
<evidence type="ECO:0000256" key="2">
    <source>
        <dbReference type="ARBA" id="ARBA00022679"/>
    </source>
</evidence>
<dbReference type="InterPro" id="IPR017441">
    <property type="entry name" value="Protein_kinase_ATP_BS"/>
</dbReference>
<evidence type="ECO:0000313" key="10">
    <source>
        <dbReference type="Proteomes" id="UP000243459"/>
    </source>
</evidence>
<dbReference type="PANTHER" id="PTHR47983:SF32">
    <property type="entry name" value="PROTEIN KINASE DOMAIN-CONTAINING PROTEIN"/>
    <property type="match status" value="1"/>
</dbReference>
<evidence type="ECO:0000259" key="8">
    <source>
        <dbReference type="PROSITE" id="PS50011"/>
    </source>
</evidence>
<keyword evidence="7" id="KW-0723">Serine/threonine-protein kinase</keyword>
<gene>
    <name evidence="9" type="ORF">A4U43_C02F10360</name>
</gene>
<keyword evidence="3 6" id="KW-0547">Nucleotide-binding</keyword>
<keyword evidence="4" id="KW-0418">Kinase</keyword>
<dbReference type="InterPro" id="IPR000719">
    <property type="entry name" value="Prot_kinase_dom"/>
</dbReference>
<evidence type="ECO:0000256" key="1">
    <source>
        <dbReference type="ARBA" id="ARBA00022553"/>
    </source>
</evidence>
<dbReference type="PROSITE" id="PS00108">
    <property type="entry name" value="PROTEIN_KINASE_ST"/>
    <property type="match status" value="1"/>
</dbReference>
<dbReference type="PANTHER" id="PTHR47983">
    <property type="entry name" value="PTO-INTERACTING PROTEIN 1-LIKE"/>
    <property type="match status" value="1"/>
</dbReference>
<keyword evidence="5 6" id="KW-0067">ATP-binding</keyword>
<evidence type="ECO:0000256" key="6">
    <source>
        <dbReference type="PROSITE-ProRule" id="PRU10141"/>
    </source>
</evidence>
<dbReference type="Gene3D" id="3.30.200.20">
    <property type="entry name" value="Phosphorylase Kinase, domain 1"/>
    <property type="match status" value="1"/>
</dbReference>
<dbReference type="Gene3D" id="1.10.510.10">
    <property type="entry name" value="Transferase(Phosphotransferase) domain 1"/>
    <property type="match status" value="1"/>
</dbReference>
<dbReference type="InterPro" id="IPR008271">
    <property type="entry name" value="Ser/Thr_kinase_AS"/>
</dbReference>
<dbReference type="FunFam" id="1.10.510.10:FF:000095">
    <property type="entry name" value="protein STRUBBELIG-RECEPTOR FAMILY 8"/>
    <property type="match status" value="1"/>
</dbReference>
<protein>
    <recommendedName>
        <fullName evidence="8">Protein kinase domain-containing protein</fullName>
    </recommendedName>
</protein>
<dbReference type="Gramene" id="ONK77771">
    <property type="protein sequence ID" value="ONK77771"/>
    <property type="gene ID" value="A4U43_C02F10360"/>
</dbReference>
<feature type="binding site" evidence="6">
    <location>
        <position position="122"/>
    </location>
    <ligand>
        <name>ATP</name>
        <dbReference type="ChEBI" id="CHEBI:30616"/>
    </ligand>
</feature>
<dbReference type="AlphaFoldDB" id="A0A5P1FM71"/>
<dbReference type="SUPFAM" id="SSF56112">
    <property type="entry name" value="Protein kinase-like (PK-like)"/>
    <property type="match status" value="1"/>
</dbReference>
<dbReference type="EMBL" id="CM007382">
    <property type="protein sequence ID" value="ONK77771.1"/>
    <property type="molecule type" value="Genomic_DNA"/>
</dbReference>
<dbReference type="OrthoDB" id="4062651at2759"/>
<dbReference type="GO" id="GO:0005524">
    <property type="term" value="F:ATP binding"/>
    <property type="evidence" value="ECO:0007669"/>
    <property type="project" value="UniProtKB-UniRule"/>
</dbReference>
<evidence type="ECO:0000256" key="3">
    <source>
        <dbReference type="ARBA" id="ARBA00022741"/>
    </source>
</evidence>